<dbReference type="Proteomes" id="UP001500683">
    <property type="component" value="Unassembled WGS sequence"/>
</dbReference>
<dbReference type="InterPro" id="IPR024465">
    <property type="entry name" value="DUF2399"/>
</dbReference>
<accession>A0ABP7VYA4</accession>
<reference evidence="4" key="1">
    <citation type="journal article" date="2019" name="Int. J. Syst. Evol. Microbiol.">
        <title>The Global Catalogue of Microorganisms (GCM) 10K type strain sequencing project: providing services to taxonomists for standard genome sequencing and annotation.</title>
        <authorList>
            <consortium name="The Broad Institute Genomics Platform"/>
            <consortium name="The Broad Institute Genome Sequencing Center for Infectious Disease"/>
            <person name="Wu L."/>
            <person name="Ma J."/>
        </authorList>
    </citation>
    <scope>NUCLEOTIDE SEQUENCE [LARGE SCALE GENOMIC DNA]</scope>
    <source>
        <strain evidence="4">JCM 16702</strain>
    </source>
</reference>
<organism evidence="3 4">
    <name type="scientific">Actinomadura miaoliensis</name>
    <dbReference type="NCBI Taxonomy" id="430685"/>
    <lineage>
        <taxon>Bacteria</taxon>
        <taxon>Bacillati</taxon>
        <taxon>Actinomycetota</taxon>
        <taxon>Actinomycetes</taxon>
        <taxon>Streptosporangiales</taxon>
        <taxon>Thermomonosporaceae</taxon>
        <taxon>Actinomadura</taxon>
    </lineage>
</organism>
<feature type="compositionally biased region" description="Basic and acidic residues" evidence="1">
    <location>
        <begin position="96"/>
        <end position="108"/>
    </location>
</feature>
<evidence type="ECO:0000256" key="1">
    <source>
        <dbReference type="SAM" id="MobiDB-lite"/>
    </source>
</evidence>
<sequence>MARFPDNEHPAGRDRFDAILDDLASRVLVLNLPADGAGLGECLTGAAPFGTPFSIIERHRAHPWRMSATDYLAGITTGDNHVELTGRPLPTPWDSELPRQCENTDRPSTKRPSRIRSSPTSKDRRPLPHRGGVWLSHPTQR</sequence>
<evidence type="ECO:0000313" key="4">
    <source>
        <dbReference type="Proteomes" id="UP001500683"/>
    </source>
</evidence>
<feature type="domain" description="DUF2399" evidence="2">
    <location>
        <begin position="55"/>
        <end position="101"/>
    </location>
</feature>
<dbReference type="EMBL" id="BAAAZG010000024">
    <property type="protein sequence ID" value="GAA4077139.1"/>
    <property type="molecule type" value="Genomic_DNA"/>
</dbReference>
<comment type="caution">
    <text evidence="3">The sequence shown here is derived from an EMBL/GenBank/DDBJ whole genome shotgun (WGS) entry which is preliminary data.</text>
</comment>
<evidence type="ECO:0000259" key="2">
    <source>
        <dbReference type="Pfam" id="PF09664"/>
    </source>
</evidence>
<name>A0ABP7VYA4_9ACTN</name>
<feature type="region of interest" description="Disordered" evidence="1">
    <location>
        <begin position="79"/>
        <end position="141"/>
    </location>
</feature>
<protein>
    <recommendedName>
        <fullName evidence="2">DUF2399 domain-containing protein</fullName>
    </recommendedName>
</protein>
<dbReference type="Pfam" id="PF09664">
    <property type="entry name" value="DUF2399"/>
    <property type="match status" value="1"/>
</dbReference>
<gene>
    <name evidence="3" type="ORF">GCM10022214_38430</name>
</gene>
<proteinExistence type="predicted"/>
<keyword evidence="4" id="KW-1185">Reference proteome</keyword>
<evidence type="ECO:0000313" key="3">
    <source>
        <dbReference type="EMBL" id="GAA4077139.1"/>
    </source>
</evidence>